<evidence type="ECO:0008006" key="3">
    <source>
        <dbReference type="Google" id="ProtNLM"/>
    </source>
</evidence>
<dbReference type="Proteomes" id="UP001362999">
    <property type="component" value="Unassembled WGS sequence"/>
</dbReference>
<reference evidence="1 2" key="1">
    <citation type="journal article" date="2024" name="J Genomics">
        <title>Draft genome sequencing and assembly of Favolaschia claudopus CIRM-BRFM 2984 isolated from oak limbs.</title>
        <authorList>
            <person name="Navarro D."/>
            <person name="Drula E."/>
            <person name="Chaduli D."/>
            <person name="Cazenave R."/>
            <person name="Ahrendt S."/>
            <person name="Wang J."/>
            <person name="Lipzen A."/>
            <person name="Daum C."/>
            <person name="Barry K."/>
            <person name="Grigoriev I.V."/>
            <person name="Favel A."/>
            <person name="Rosso M.N."/>
            <person name="Martin F."/>
        </authorList>
    </citation>
    <scope>NUCLEOTIDE SEQUENCE [LARGE SCALE GENOMIC DNA]</scope>
    <source>
        <strain evidence="1 2">CIRM-BRFM 2984</strain>
    </source>
</reference>
<gene>
    <name evidence="1" type="ORF">R3P38DRAFT_3168110</name>
</gene>
<organism evidence="1 2">
    <name type="scientific">Favolaschia claudopus</name>
    <dbReference type="NCBI Taxonomy" id="2862362"/>
    <lineage>
        <taxon>Eukaryota</taxon>
        <taxon>Fungi</taxon>
        <taxon>Dikarya</taxon>
        <taxon>Basidiomycota</taxon>
        <taxon>Agaricomycotina</taxon>
        <taxon>Agaricomycetes</taxon>
        <taxon>Agaricomycetidae</taxon>
        <taxon>Agaricales</taxon>
        <taxon>Marasmiineae</taxon>
        <taxon>Mycenaceae</taxon>
        <taxon>Favolaschia</taxon>
    </lineage>
</organism>
<name>A0AAW0E327_9AGAR</name>
<dbReference type="EMBL" id="JAWWNJ010000003">
    <property type="protein sequence ID" value="KAK7059654.1"/>
    <property type="molecule type" value="Genomic_DNA"/>
</dbReference>
<dbReference type="AlphaFoldDB" id="A0AAW0E327"/>
<protein>
    <recommendedName>
        <fullName evidence="3">F-box domain-containing protein</fullName>
    </recommendedName>
</protein>
<dbReference type="SUPFAM" id="SSF52047">
    <property type="entry name" value="RNI-like"/>
    <property type="match status" value="1"/>
</dbReference>
<comment type="caution">
    <text evidence="1">The sequence shown here is derived from an EMBL/GenBank/DDBJ whole genome shotgun (WGS) entry which is preliminary data.</text>
</comment>
<proteinExistence type="predicted"/>
<dbReference type="Gene3D" id="3.80.10.10">
    <property type="entry name" value="Ribonuclease Inhibitor"/>
    <property type="match status" value="1"/>
</dbReference>
<evidence type="ECO:0000313" key="1">
    <source>
        <dbReference type="EMBL" id="KAK7059654.1"/>
    </source>
</evidence>
<keyword evidence="2" id="KW-1185">Reference proteome</keyword>
<accession>A0AAW0E327</accession>
<evidence type="ECO:0000313" key="2">
    <source>
        <dbReference type="Proteomes" id="UP001362999"/>
    </source>
</evidence>
<dbReference type="InterPro" id="IPR032675">
    <property type="entry name" value="LRR_dom_sf"/>
</dbReference>
<sequence>MSTADTLPNDILFEILSLVLHVPDAKFATLSRNASATSPFLTRSQSSSAYLLVSKSWLYVGTPLLYNTVVLRSKAQAQALAATLTTNPDLGRFIKKLRVEGGFEDLMHTILALSRNITDIFITLNLASSDNPRGLCTGLPLINPVRVIVETTELEMTPRVARELYMVIQKCVGTWRQLVQFESSLLFVFDETMSQLLNQASCLHSLVLWNKYDARHLQSTIEKMAKNPALKSIRFVQGVSSAKQGYDQDFERVLYDLFKEKPRFIDMLNLADSDEKAVIRPQHANSFAYPAQLQADPILEDAIWSRILFFALERDASDVVQNHFRVALLTVCRMFKRLGIPNLYRNVRLSCESSARLFASRLEQYPALGCYIRTIFFHYPGNTMPIEFDKIVLYAPSLTELDVDTCQPISWDSFRRLGESAGTTLRFCRGLEVFAKNGPANADFFALFSQLETLRLRFRGGFWTDLTTIPKDCFPSLANLTIDGSNVSLLDTLAYMELPSIRTLVFNSRRALDGSMFLKRHGRKLQQLTLSEFQMDRASTIWHNCPSLKSLCILCNEPKGTVDSGRWVASEPRPVREPASWFSMSETYVHRHLQRIIFSMTDTTSKTFCLMLAPSPKQFNDLVNTIRTTTSFPALREIEHPLCKWPIQEYVPVLL</sequence>